<organism evidence="2 5">
    <name type="scientific">Arthrobacter bambusae</name>
    <dbReference type="NCBI Taxonomy" id="1338426"/>
    <lineage>
        <taxon>Bacteria</taxon>
        <taxon>Bacillati</taxon>
        <taxon>Actinomycetota</taxon>
        <taxon>Actinomycetes</taxon>
        <taxon>Micrococcales</taxon>
        <taxon>Micrococcaceae</taxon>
        <taxon>Arthrobacter</taxon>
    </lineage>
</organism>
<proteinExistence type="predicted"/>
<dbReference type="Proteomes" id="UP001242995">
    <property type="component" value="Unassembled WGS sequence"/>
</dbReference>
<dbReference type="AlphaFoldDB" id="A0AAW8DJ50"/>
<dbReference type="SUPFAM" id="SSF53383">
    <property type="entry name" value="PLP-dependent transferases"/>
    <property type="match status" value="1"/>
</dbReference>
<evidence type="ECO:0000313" key="4">
    <source>
        <dbReference type="Proteomes" id="UP001230951"/>
    </source>
</evidence>
<reference evidence="2 4" key="1">
    <citation type="submission" date="2023-07" db="EMBL/GenBank/DDBJ databases">
        <title>Sorghum-associated microbial communities from plants grown in Nebraska, USA.</title>
        <authorList>
            <person name="Schachtman D."/>
        </authorList>
    </citation>
    <scope>NUCLEOTIDE SEQUENCE</scope>
    <source>
        <strain evidence="2">DS1006</strain>
        <strain evidence="3 4">DS1016</strain>
    </source>
</reference>
<dbReference type="Proteomes" id="UP001230951">
    <property type="component" value="Unassembled WGS sequence"/>
</dbReference>
<evidence type="ECO:0000259" key="1">
    <source>
        <dbReference type="Pfam" id="PF00266"/>
    </source>
</evidence>
<feature type="domain" description="Aminotransferase class V" evidence="1">
    <location>
        <begin position="69"/>
        <end position="361"/>
    </location>
</feature>
<comment type="caution">
    <text evidence="2">The sequence shown here is derived from an EMBL/GenBank/DDBJ whole genome shotgun (WGS) entry which is preliminary data.</text>
</comment>
<dbReference type="Pfam" id="PF00266">
    <property type="entry name" value="Aminotran_5"/>
    <property type="match status" value="1"/>
</dbReference>
<dbReference type="InterPro" id="IPR015422">
    <property type="entry name" value="PyrdxlP-dep_Trfase_small"/>
</dbReference>
<dbReference type="InterPro" id="IPR015421">
    <property type="entry name" value="PyrdxlP-dep_Trfase_major"/>
</dbReference>
<protein>
    <submittedName>
        <fullName evidence="2">Kynureninase</fullName>
    </submittedName>
</protein>
<evidence type="ECO:0000313" key="5">
    <source>
        <dbReference type="Proteomes" id="UP001242995"/>
    </source>
</evidence>
<gene>
    <name evidence="2" type="ORF">J2S90_003156</name>
    <name evidence="3" type="ORF">J2S93_003712</name>
</gene>
<name>A0AAW8DJ50_9MICC</name>
<dbReference type="InterPro" id="IPR015424">
    <property type="entry name" value="PyrdxlP-dep_Trfase"/>
</dbReference>
<evidence type="ECO:0000313" key="2">
    <source>
        <dbReference type="EMBL" id="MDP9906177.1"/>
    </source>
</evidence>
<evidence type="ECO:0000313" key="3">
    <source>
        <dbReference type="EMBL" id="MDQ0182265.1"/>
    </source>
</evidence>
<dbReference type="Gene3D" id="3.40.640.10">
    <property type="entry name" value="Type I PLP-dependent aspartate aminotransferase-like (Major domain)"/>
    <property type="match status" value="1"/>
</dbReference>
<dbReference type="Gene3D" id="3.90.1150.10">
    <property type="entry name" value="Aspartate Aminotransferase, domain 1"/>
    <property type="match status" value="1"/>
</dbReference>
<dbReference type="PANTHER" id="PTHR43586">
    <property type="entry name" value="CYSTEINE DESULFURASE"/>
    <property type="match status" value="1"/>
</dbReference>
<sequence>MNAMKGITDAAVNVGDSVEVFRAQFPVLKRKVHLASNARGAMSMHVRDSYHAYLDSWANEGTAFTGWLDQQEAFRGAVALLIGSSTAEVAVTASVTAGLASLLSGINWQSEGRRVIVADDQNFPSVMYLLHAQARHGVEVRIVPAGNSEAAIAAFEAAIDDDCKLVCVSHVSFRNGRRLDLARLSAVAHRAGAWLVVDDYHCAGTRVVDVEADGVDVLTSGTAKFLLGSPGVAFLYVRDSLLADLHPTITGWFAQRDPNDMQIAEHREADDSRRFQVGSTPVPAIYGSRAGIEVIASVGLHRIQNRISTLTAQAIDAIESAGFVTDTPRDAEHRAGLVAIRADRPEEAVRELAARDILVTTRSGNIRTAWHYYNTEQDLAVLMNALEDIGGLLVPRHAL</sequence>
<accession>A0AAW8DJ50</accession>
<dbReference type="EMBL" id="JAUSRG010000010">
    <property type="protein sequence ID" value="MDP9906177.1"/>
    <property type="molecule type" value="Genomic_DNA"/>
</dbReference>
<dbReference type="InterPro" id="IPR000192">
    <property type="entry name" value="Aminotrans_V_dom"/>
</dbReference>
<dbReference type="EMBL" id="JAUSTF010000010">
    <property type="protein sequence ID" value="MDQ0182265.1"/>
    <property type="molecule type" value="Genomic_DNA"/>
</dbReference>
<keyword evidence="4" id="KW-1185">Reference proteome</keyword>
<dbReference type="RefSeq" id="WP_306962523.1">
    <property type="nucleotide sequence ID" value="NZ_JAUSRG010000010.1"/>
</dbReference>
<dbReference type="PANTHER" id="PTHR43586:SF15">
    <property type="entry name" value="BLR3095 PROTEIN"/>
    <property type="match status" value="1"/>
</dbReference>